<evidence type="ECO:0000256" key="1">
    <source>
        <dbReference type="SAM" id="Phobius"/>
    </source>
</evidence>
<comment type="caution">
    <text evidence="3">The sequence shown here is derived from an EMBL/GenBank/DDBJ whole genome shotgun (WGS) entry which is preliminary data.</text>
</comment>
<name>A0AAD6IDL6_PENCN</name>
<feature type="transmembrane region" description="Helical" evidence="1">
    <location>
        <begin position="25"/>
        <end position="48"/>
    </location>
</feature>
<dbReference type="InterPro" id="IPR049326">
    <property type="entry name" value="Rhodopsin_dom_fungi"/>
</dbReference>
<reference evidence="3" key="2">
    <citation type="submission" date="2023-01" db="EMBL/GenBank/DDBJ databases">
        <authorList>
            <person name="Petersen C."/>
        </authorList>
    </citation>
    <scope>NUCLEOTIDE SEQUENCE</scope>
    <source>
        <strain evidence="3">IBT 15450</strain>
    </source>
</reference>
<evidence type="ECO:0000259" key="2">
    <source>
        <dbReference type="Pfam" id="PF20684"/>
    </source>
</evidence>
<dbReference type="PANTHER" id="PTHR39614:SF2">
    <property type="entry name" value="INTEGRAL MEMBRANE PROTEIN"/>
    <property type="match status" value="1"/>
</dbReference>
<keyword evidence="1" id="KW-1133">Transmembrane helix</keyword>
<protein>
    <recommendedName>
        <fullName evidence="2">Rhodopsin domain-containing protein</fullName>
    </recommendedName>
</protein>
<feature type="transmembrane region" description="Helical" evidence="1">
    <location>
        <begin position="180"/>
        <end position="201"/>
    </location>
</feature>
<dbReference type="PANTHER" id="PTHR39614">
    <property type="entry name" value="INTEGRAL MEMBRANE PROTEIN"/>
    <property type="match status" value="1"/>
</dbReference>
<keyword evidence="4" id="KW-1185">Reference proteome</keyword>
<keyword evidence="1" id="KW-0812">Transmembrane</keyword>
<sequence>MASPTAYPPGVSPPLTTDNENDHSGLIVIITALFLVFVLISVAARAFSSYKRHLIQRDDYFFGVLVAVAICHASLVMTQVHYGWGTRKEPATTTDSRMLKIGYAAEILAIVVLGLSKITTCIFYGTLFSQMQHRSNRIAFAGMIIWMVMAMLLLAIRCSHDPWYDISANQCGSLLSRWEVITAVDIFTEVVLFLYSGLAIYKVKIPTKKKLIVFLALESRLILVPLAAIRFYFTKRQIDSKYPILLGAFATITTEIYLSFSVICLVSAFIKSFLAVYEDKNGLAYTEGGSGFGSSSIKHSSTATASNPRSHTSQRLQRLIGREDDEEPMIDPVHGSGGLQIVKTVRLSLHNESIELADRHVDTRPQDYN</sequence>
<proteinExistence type="predicted"/>
<evidence type="ECO:0000313" key="4">
    <source>
        <dbReference type="Proteomes" id="UP001219568"/>
    </source>
</evidence>
<dbReference type="AlphaFoldDB" id="A0AAD6IDL6"/>
<feature type="transmembrane region" description="Helical" evidence="1">
    <location>
        <begin position="245"/>
        <end position="270"/>
    </location>
</feature>
<feature type="transmembrane region" description="Helical" evidence="1">
    <location>
        <begin position="213"/>
        <end position="233"/>
    </location>
</feature>
<feature type="transmembrane region" description="Helical" evidence="1">
    <location>
        <begin position="60"/>
        <end position="81"/>
    </location>
</feature>
<keyword evidence="1" id="KW-0472">Membrane</keyword>
<feature type="transmembrane region" description="Helical" evidence="1">
    <location>
        <begin position="101"/>
        <end position="126"/>
    </location>
</feature>
<feature type="domain" description="Rhodopsin" evidence="2">
    <location>
        <begin position="45"/>
        <end position="272"/>
    </location>
</feature>
<dbReference type="Pfam" id="PF20684">
    <property type="entry name" value="Fung_rhodopsin"/>
    <property type="match status" value="1"/>
</dbReference>
<feature type="transmembrane region" description="Helical" evidence="1">
    <location>
        <begin position="138"/>
        <end position="156"/>
    </location>
</feature>
<dbReference type="EMBL" id="JAQJZL010000004">
    <property type="protein sequence ID" value="KAJ6043936.1"/>
    <property type="molecule type" value="Genomic_DNA"/>
</dbReference>
<accession>A0AAD6IDL6</accession>
<dbReference type="Proteomes" id="UP001219568">
    <property type="component" value="Unassembled WGS sequence"/>
</dbReference>
<gene>
    <name evidence="3" type="ORF">N7460_005291</name>
</gene>
<evidence type="ECO:0000313" key="3">
    <source>
        <dbReference type="EMBL" id="KAJ6043936.1"/>
    </source>
</evidence>
<reference evidence="3" key="1">
    <citation type="journal article" date="2023" name="IMA Fungus">
        <title>Comparative genomic study of the Penicillium genus elucidates a diverse pangenome and 15 lateral gene transfer events.</title>
        <authorList>
            <person name="Petersen C."/>
            <person name="Sorensen T."/>
            <person name="Nielsen M.R."/>
            <person name="Sondergaard T.E."/>
            <person name="Sorensen J.L."/>
            <person name="Fitzpatrick D.A."/>
            <person name="Frisvad J.C."/>
            <person name="Nielsen K.L."/>
        </authorList>
    </citation>
    <scope>NUCLEOTIDE SEQUENCE</scope>
    <source>
        <strain evidence="3">IBT 15450</strain>
    </source>
</reference>
<organism evidence="3 4">
    <name type="scientific">Penicillium canescens</name>
    <dbReference type="NCBI Taxonomy" id="5083"/>
    <lineage>
        <taxon>Eukaryota</taxon>
        <taxon>Fungi</taxon>
        <taxon>Dikarya</taxon>
        <taxon>Ascomycota</taxon>
        <taxon>Pezizomycotina</taxon>
        <taxon>Eurotiomycetes</taxon>
        <taxon>Eurotiomycetidae</taxon>
        <taxon>Eurotiales</taxon>
        <taxon>Aspergillaceae</taxon>
        <taxon>Penicillium</taxon>
    </lineage>
</organism>